<dbReference type="InterPro" id="IPR020309">
    <property type="entry name" value="Smim-14"/>
</dbReference>
<dbReference type="GeneID" id="107074297"/>
<dbReference type="RefSeq" id="XP_015191087.1">
    <property type="nucleotide sequence ID" value="XM_015335601.1"/>
</dbReference>
<name>A0ABM1JF50_POLDO</name>
<dbReference type="Pfam" id="PF11027">
    <property type="entry name" value="DUF2615"/>
    <property type="match status" value="1"/>
</dbReference>
<keyword evidence="2" id="KW-0812">Transmembrane</keyword>
<sequence length="107" mass="12253">MSDNSDPCEYFWSHEFLVQRLLYILRQSQDHCSDIECYSLSRLPGPPPVESTSSDFFLTGLFLAFVLVMYITGPRIFQNQQFGFLTKNRDNISDMDDDLPPPPPAGN</sequence>
<dbReference type="RefSeq" id="XP_015191090.1">
    <property type="nucleotide sequence ID" value="XM_015335604.1"/>
</dbReference>
<dbReference type="Proteomes" id="UP000694924">
    <property type="component" value="Unplaced"/>
</dbReference>
<gene>
    <name evidence="4 5 6" type="primary">LOC107074297</name>
</gene>
<dbReference type="PANTHER" id="PTHR31019">
    <property type="entry name" value="SMALL INTEGRAL MEMBRANE PROTEIN 14"/>
    <property type="match status" value="1"/>
</dbReference>
<keyword evidence="2" id="KW-1133">Transmembrane helix</keyword>
<feature type="transmembrane region" description="Helical" evidence="2">
    <location>
        <begin position="56"/>
        <end position="77"/>
    </location>
</feature>
<dbReference type="RefSeq" id="XP_015191088.1">
    <property type="nucleotide sequence ID" value="XM_015335602.1"/>
</dbReference>
<proteinExistence type="predicted"/>
<evidence type="ECO:0000313" key="6">
    <source>
        <dbReference type="RefSeq" id="XP_015191090.1"/>
    </source>
</evidence>
<evidence type="ECO:0000313" key="5">
    <source>
        <dbReference type="RefSeq" id="XP_015191088.1"/>
    </source>
</evidence>
<evidence type="ECO:0000313" key="3">
    <source>
        <dbReference type="Proteomes" id="UP000694924"/>
    </source>
</evidence>
<protein>
    <recommendedName>
        <fullName evidence="1">Small integral membrane protein 14</fullName>
    </recommendedName>
</protein>
<reference evidence="4 5" key="1">
    <citation type="submission" date="2025-05" db="UniProtKB">
        <authorList>
            <consortium name="RefSeq"/>
        </authorList>
    </citation>
    <scope>IDENTIFICATION</scope>
    <source>
        <tissue evidence="4 5">Whole body</tissue>
    </source>
</reference>
<accession>A0ABM1JF50</accession>
<keyword evidence="2" id="KW-0472">Membrane</keyword>
<dbReference type="PANTHER" id="PTHR31019:SF1">
    <property type="entry name" value="SMALL INTEGRAL MEMBRANE PROTEIN 14"/>
    <property type="match status" value="1"/>
</dbReference>
<evidence type="ECO:0000313" key="4">
    <source>
        <dbReference type="RefSeq" id="XP_015191087.1"/>
    </source>
</evidence>
<organism evidence="3 5">
    <name type="scientific">Polistes dominula</name>
    <name type="common">European paper wasp</name>
    <name type="synonym">Vespa dominula</name>
    <dbReference type="NCBI Taxonomy" id="743375"/>
    <lineage>
        <taxon>Eukaryota</taxon>
        <taxon>Metazoa</taxon>
        <taxon>Ecdysozoa</taxon>
        <taxon>Arthropoda</taxon>
        <taxon>Hexapoda</taxon>
        <taxon>Insecta</taxon>
        <taxon>Pterygota</taxon>
        <taxon>Neoptera</taxon>
        <taxon>Endopterygota</taxon>
        <taxon>Hymenoptera</taxon>
        <taxon>Apocrita</taxon>
        <taxon>Aculeata</taxon>
        <taxon>Vespoidea</taxon>
        <taxon>Vespidae</taxon>
        <taxon>Polistinae</taxon>
        <taxon>Polistini</taxon>
        <taxon>Polistes</taxon>
    </lineage>
</organism>
<evidence type="ECO:0000256" key="1">
    <source>
        <dbReference type="ARBA" id="ARBA00017902"/>
    </source>
</evidence>
<keyword evidence="3" id="KW-1185">Reference proteome</keyword>
<evidence type="ECO:0000256" key="2">
    <source>
        <dbReference type="SAM" id="Phobius"/>
    </source>
</evidence>